<reference evidence="2" key="1">
    <citation type="submission" date="2025-08" db="UniProtKB">
        <authorList>
            <consortium name="Ensembl"/>
        </authorList>
    </citation>
    <scope>IDENTIFICATION</scope>
</reference>
<name>A0A8C8ZYH9_PROSS</name>
<accession>A0A8C8ZYH9</accession>
<dbReference type="Proteomes" id="UP000694414">
    <property type="component" value="Unplaced"/>
</dbReference>
<feature type="compositionally biased region" description="Basic residues" evidence="1">
    <location>
        <begin position="47"/>
        <end position="58"/>
    </location>
</feature>
<feature type="region of interest" description="Disordered" evidence="1">
    <location>
        <begin position="47"/>
        <end position="88"/>
    </location>
</feature>
<protein>
    <submittedName>
        <fullName evidence="2">Uncharacterized protein</fullName>
    </submittedName>
</protein>
<reference evidence="2" key="2">
    <citation type="submission" date="2025-09" db="UniProtKB">
        <authorList>
            <consortium name="Ensembl"/>
        </authorList>
    </citation>
    <scope>IDENTIFICATION</scope>
</reference>
<evidence type="ECO:0000313" key="2">
    <source>
        <dbReference type="Ensembl" id="ENSPSMP00000022284.1"/>
    </source>
</evidence>
<dbReference type="AlphaFoldDB" id="A0A8C8ZYH9"/>
<keyword evidence="3" id="KW-1185">Reference proteome</keyword>
<evidence type="ECO:0000256" key="1">
    <source>
        <dbReference type="SAM" id="MobiDB-lite"/>
    </source>
</evidence>
<dbReference type="GeneTree" id="ENSGT00860000135749"/>
<organism evidence="2 3">
    <name type="scientific">Prolemur simus</name>
    <name type="common">Greater bamboo lemur</name>
    <name type="synonym">Hapalemur simus</name>
    <dbReference type="NCBI Taxonomy" id="1328070"/>
    <lineage>
        <taxon>Eukaryota</taxon>
        <taxon>Metazoa</taxon>
        <taxon>Chordata</taxon>
        <taxon>Craniata</taxon>
        <taxon>Vertebrata</taxon>
        <taxon>Euteleostomi</taxon>
        <taxon>Mammalia</taxon>
        <taxon>Eutheria</taxon>
        <taxon>Euarchontoglires</taxon>
        <taxon>Primates</taxon>
        <taxon>Strepsirrhini</taxon>
        <taxon>Lemuriformes</taxon>
        <taxon>Lemuridae</taxon>
        <taxon>Prolemur</taxon>
    </lineage>
</organism>
<evidence type="ECO:0000313" key="3">
    <source>
        <dbReference type="Proteomes" id="UP000694414"/>
    </source>
</evidence>
<proteinExistence type="predicted"/>
<sequence length="151" mass="15615">MQLTRRKLLHLCCRGVAGGEARRWSALQPGGRGRLGDCTVPGVPRLAGRRARRGRRPTWGRAPGRGCLGALGRAPRPWSPRSPPSGLVRRVQRTDRGGSGVCRALSAFRSLAGSLCKPSGVGRTAGGAAGPGSPGSGRILAGSGISSQLYL</sequence>
<dbReference type="Ensembl" id="ENSPSMT00000025864.1">
    <property type="protein sequence ID" value="ENSPSMP00000022284.1"/>
    <property type="gene ID" value="ENSPSMG00000015744.1"/>
</dbReference>